<keyword evidence="4" id="KW-1185">Reference proteome</keyword>
<dbReference type="InterPro" id="IPR004045">
    <property type="entry name" value="Glutathione_S-Trfase_N"/>
</dbReference>
<proteinExistence type="predicted"/>
<dbReference type="CDD" id="cd00299">
    <property type="entry name" value="GST_C_family"/>
    <property type="match status" value="1"/>
</dbReference>
<dbReference type="Gene3D" id="3.40.30.10">
    <property type="entry name" value="Glutaredoxin"/>
    <property type="match status" value="1"/>
</dbReference>
<reference evidence="3" key="1">
    <citation type="submission" date="2020-01" db="EMBL/GenBank/DDBJ databases">
        <authorList>
            <consortium name="DOE Joint Genome Institute"/>
            <person name="Haridas S."/>
            <person name="Albert R."/>
            <person name="Binder M."/>
            <person name="Bloem J."/>
            <person name="Labutti K."/>
            <person name="Salamov A."/>
            <person name="Andreopoulos B."/>
            <person name="Baker S.E."/>
            <person name="Barry K."/>
            <person name="Bills G."/>
            <person name="Bluhm B.H."/>
            <person name="Cannon C."/>
            <person name="Castanera R."/>
            <person name="Culley D.E."/>
            <person name="Daum C."/>
            <person name="Ezra D."/>
            <person name="Gonzalez J.B."/>
            <person name="Henrissat B."/>
            <person name="Kuo A."/>
            <person name="Liang C."/>
            <person name="Lipzen A."/>
            <person name="Lutzoni F."/>
            <person name="Magnuson J."/>
            <person name="Mondo S."/>
            <person name="Nolan M."/>
            <person name="Ohm R."/>
            <person name="Pangilinan J."/>
            <person name="Park H.-J."/>
            <person name="Ramirez L."/>
            <person name="Alfaro M."/>
            <person name="Sun H."/>
            <person name="Tritt A."/>
            <person name="Yoshinaga Y."/>
            <person name="Zwiers L.-H."/>
            <person name="Turgeon B.G."/>
            <person name="Goodwin S.B."/>
            <person name="Spatafora J.W."/>
            <person name="Crous P.W."/>
            <person name="Grigoriev I.V."/>
        </authorList>
    </citation>
    <scope>NUCLEOTIDE SEQUENCE</scope>
    <source>
        <strain evidence="3">IPT5</strain>
    </source>
</reference>
<sequence>MSSTDVIFYDLANKQGTCWSLNPWKTRMILNYKSIPYTTQWVEYPDLTPTLSALGIPPIPKTAPGYSADYTSPAIRYANGTYAMDSWPIAHDLEAQYPEPPLHLDDPVVIQVRDLIGDFFTPLRAHLLPRVPYLLPERSAEYFYRTRKVRFGKSLQQVGSEAGEKNWEDAKNPAKVTGDLLRKNGGPFFLGETVSYADFIFVSALQCFKRVDEGMFKRLMGLDPAFEKMYEASKQWLENAD</sequence>
<dbReference type="AlphaFoldDB" id="A0A6A7BNF3"/>
<dbReference type="OrthoDB" id="4951845at2759"/>
<evidence type="ECO:0000313" key="4">
    <source>
        <dbReference type="Proteomes" id="UP000799423"/>
    </source>
</evidence>
<dbReference type="InterPro" id="IPR036282">
    <property type="entry name" value="Glutathione-S-Trfase_C_sf"/>
</dbReference>
<evidence type="ECO:0000313" key="3">
    <source>
        <dbReference type="EMBL" id="KAF2856035.1"/>
    </source>
</evidence>
<evidence type="ECO:0000259" key="1">
    <source>
        <dbReference type="Pfam" id="PF13409"/>
    </source>
</evidence>
<dbReference type="SUPFAM" id="SSF52833">
    <property type="entry name" value="Thioredoxin-like"/>
    <property type="match status" value="1"/>
</dbReference>
<dbReference type="InterPro" id="IPR054416">
    <property type="entry name" value="GST_UstS-like_C"/>
</dbReference>
<dbReference type="Pfam" id="PF22041">
    <property type="entry name" value="GST_C_7"/>
    <property type="match status" value="1"/>
</dbReference>
<protein>
    <submittedName>
        <fullName evidence="3">Glutathione S-transferas-like protein</fullName>
    </submittedName>
</protein>
<dbReference type="Pfam" id="PF13409">
    <property type="entry name" value="GST_N_2"/>
    <property type="match status" value="1"/>
</dbReference>
<organism evidence="3 4">
    <name type="scientific">Plenodomus tracheiphilus IPT5</name>
    <dbReference type="NCBI Taxonomy" id="1408161"/>
    <lineage>
        <taxon>Eukaryota</taxon>
        <taxon>Fungi</taxon>
        <taxon>Dikarya</taxon>
        <taxon>Ascomycota</taxon>
        <taxon>Pezizomycotina</taxon>
        <taxon>Dothideomycetes</taxon>
        <taxon>Pleosporomycetidae</taxon>
        <taxon>Pleosporales</taxon>
        <taxon>Pleosporineae</taxon>
        <taxon>Leptosphaeriaceae</taxon>
        <taxon>Plenodomus</taxon>
    </lineage>
</organism>
<accession>A0A6A7BNF3</accession>
<evidence type="ECO:0000259" key="2">
    <source>
        <dbReference type="Pfam" id="PF22041"/>
    </source>
</evidence>
<gene>
    <name evidence="3" type="ORF">T440DRAFT_96479</name>
</gene>
<dbReference type="Proteomes" id="UP000799423">
    <property type="component" value="Unassembled WGS sequence"/>
</dbReference>
<dbReference type="Gene3D" id="1.20.1050.10">
    <property type="match status" value="1"/>
</dbReference>
<name>A0A6A7BNF3_9PLEO</name>
<feature type="domain" description="GST N-terminal" evidence="1">
    <location>
        <begin position="19"/>
        <end position="96"/>
    </location>
</feature>
<feature type="domain" description="Glutathione S-transferase UstS-like C-terminal" evidence="2">
    <location>
        <begin position="119"/>
        <end position="221"/>
    </location>
</feature>
<dbReference type="InterPro" id="IPR036249">
    <property type="entry name" value="Thioredoxin-like_sf"/>
</dbReference>
<dbReference type="EMBL" id="MU006289">
    <property type="protein sequence ID" value="KAF2856035.1"/>
    <property type="molecule type" value="Genomic_DNA"/>
</dbReference>
<dbReference type="SUPFAM" id="SSF47616">
    <property type="entry name" value="GST C-terminal domain-like"/>
    <property type="match status" value="1"/>
</dbReference>